<evidence type="ECO:0000256" key="1">
    <source>
        <dbReference type="SAM" id="MobiDB-lite"/>
    </source>
</evidence>
<gene>
    <name evidence="3" type="ORF">IRY55_08965</name>
</gene>
<feature type="compositionally biased region" description="Polar residues" evidence="1">
    <location>
        <begin position="63"/>
        <end position="72"/>
    </location>
</feature>
<dbReference type="RefSeq" id="WP_194562974.1">
    <property type="nucleotide sequence ID" value="NZ_JADKPV010000004.1"/>
</dbReference>
<sequence>MKKQQLTMSALILSGALVLGACGNDGNKEAPEPNQQVTPPTTEQEDNTVETPEVETEKPAVESQTGETTATNFEKFEVEIDVDGKDAIDLEYDQKDPKDNEYKNYVTNEAFKGEDATAKVEEFVNALKLTDTSSEEEVIAEVTKALGIDAYSKIEVEYKYADGTKVEVKDKK</sequence>
<dbReference type="Proteomes" id="UP000622653">
    <property type="component" value="Unassembled WGS sequence"/>
</dbReference>
<dbReference type="EMBL" id="JADKPV010000004">
    <property type="protein sequence ID" value="MBF4501492.1"/>
    <property type="molecule type" value="Genomic_DNA"/>
</dbReference>
<evidence type="ECO:0008006" key="5">
    <source>
        <dbReference type="Google" id="ProtNLM"/>
    </source>
</evidence>
<keyword evidence="4" id="KW-1185">Reference proteome</keyword>
<feature type="compositionally biased region" description="Polar residues" evidence="1">
    <location>
        <begin position="33"/>
        <end position="42"/>
    </location>
</feature>
<reference evidence="3" key="1">
    <citation type="submission" date="2020-11" db="EMBL/GenBank/DDBJ databases">
        <title>Multidrug resistant novel bacterium Savagea serpentis sp. nov., isolated from the scats of a vine snake (Ahaetulla nasuta).</title>
        <authorList>
            <person name="Venkata Ramana V."/>
            <person name="Vikas Patil S."/>
            <person name="Yogita Lugani V."/>
        </authorList>
    </citation>
    <scope>NUCLEOTIDE SEQUENCE</scope>
    <source>
        <strain evidence="3">SN6</strain>
    </source>
</reference>
<dbReference type="Pfam" id="PF14039">
    <property type="entry name" value="YusW"/>
    <property type="match status" value="1"/>
</dbReference>
<organism evidence="3 4">
    <name type="scientific">Savagea serpentis</name>
    <dbReference type="NCBI Taxonomy" id="2785297"/>
    <lineage>
        <taxon>Bacteria</taxon>
        <taxon>Bacillati</taxon>
        <taxon>Bacillota</taxon>
        <taxon>Bacilli</taxon>
        <taxon>Bacillales</taxon>
        <taxon>Caryophanaceae</taxon>
        <taxon>Savagea</taxon>
    </lineage>
</organism>
<accession>A0A8J7G555</accession>
<proteinExistence type="predicted"/>
<name>A0A8J7G555_9BACL</name>
<evidence type="ECO:0000256" key="2">
    <source>
        <dbReference type="SAM" id="SignalP"/>
    </source>
</evidence>
<feature type="signal peptide" evidence="2">
    <location>
        <begin position="1"/>
        <end position="21"/>
    </location>
</feature>
<dbReference type="AlphaFoldDB" id="A0A8J7G555"/>
<dbReference type="PROSITE" id="PS51257">
    <property type="entry name" value="PROKAR_LIPOPROTEIN"/>
    <property type="match status" value="1"/>
</dbReference>
<dbReference type="InterPro" id="IPR025623">
    <property type="entry name" value="YusW"/>
</dbReference>
<comment type="caution">
    <text evidence="3">The sequence shown here is derived from an EMBL/GenBank/DDBJ whole genome shotgun (WGS) entry which is preliminary data.</text>
</comment>
<feature type="region of interest" description="Disordered" evidence="1">
    <location>
        <begin position="20"/>
        <end position="73"/>
    </location>
</feature>
<feature type="chain" id="PRO_5039290605" description="YusW-like protein" evidence="2">
    <location>
        <begin position="22"/>
        <end position="172"/>
    </location>
</feature>
<evidence type="ECO:0000313" key="3">
    <source>
        <dbReference type="EMBL" id="MBF4501492.1"/>
    </source>
</evidence>
<feature type="compositionally biased region" description="Acidic residues" evidence="1">
    <location>
        <begin position="43"/>
        <end position="54"/>
    </location>
</feature>
<protein>
    <recommendedName>
        <fullName evidence="5">YusW-like protein</fullName>
    </recommendedName>
</protein>
<evidence type="ECO:0000313" key="4">
    <source>
        <dbReference type="Proteomes" id="UP000622653"/>
    </source>
</evidence>
<keyword evidence="2" id="KW-0732">Signal</keyword>